<dbReference type="AlphaFoldDB" id="A0A9P6T5Z5"/>
<dbReference type="EMBL" id="MU167443">
    <property type="protein sequence ID" value="KAG0140452.1"/>
    <property type="molecule type" value="Genomic_DNA"/>
</dbReference>
<dbReference type="InterPro" id="IPR012337">
    <property type="entry name" value="RNaseH-like_sf"/>
</dbReference>
<organism evidence="2 3">
    <name type="scientific">Cronartium quercuum f. sp. fusiforme G11</name>
    <dbReference type="NCBI Taxonomy" id="708437"/>
    <lineage>
        <taxon>Eukaryota</taxon>
        <taxon>Fungi</taxon>
        <taxon>Dikarya</taxon>
        <taxon>Basidiomycota</taxon>
        <taxon>Pucciniomycotina</taxon>
        <taxon>Pucciniomycetes</taxon>
        <taxon>Pucciniales</taxon>
        <taxon>Coleosporiaceae</taxon>
        <taxon>Cronartium</taxon>
    </lineage>
</organism>
<dbReference type="InterPro" id="IPR002156">
    <property type="entry name" value="RNaseH_domain"/>
</dbReference>
<evidence type="ECO:0000259" key="1">
    <source>
        <dbReference type="PROSITE" id="PS50879"/>
    </source>
</evidence>
<accession>A0A9P6T5Z5</accession>
<protein>
    <recommendedName>
        <fullName evidence="1">RNase H type-1 domain-containing protein</fullName>
    </recommendedName>
</protein>
<feature type="domain" description="RNase H type-1" evidence="1">
    <location>
        <begin position="5"/>
        <end position="124"/>
    </location>
</feature>
<keyword evidence="3" id="KW-1185">Reference proteome</keyword>
<dbReference type="Proteomes" id="UP000886653">
    <property type="component" value="Unassembled WGS sequence"/>
</dbReference>
<reference evidence="2" key="1">
    <citation type="submission" date="2013-11" db="EMBL/GenBank/DDBJ databases">
        <title>Genome sequence of the fusiform rust pathogen reveals effectors for host alternation and coevolution with pine.</title>
        <authorList>
            <consortium name="DOE Joint Genome Institute"/>
            <person name="Smith K."/>
            <person name="Pendleton A."/>
            <person name="Kubisiak T."/>
            <person name="Anderson C."/>
            <person name="Salamov A."/>
            <person name="Aerts A."/>
            <person name="Riley R."/>
            <person name="Clum A."/>
            <person name="Lindquist E."/>
            <person name="Ence D."/>
            <person name="Campbell M."/>
            <person name="Kronenberg Z."/>
            <person name="Feau N."/>
            <person name="Dhillon B."/>
            <person name="Hamelin R."/>
            <person name="Burleigh J."/>
            <person name="Smith J."/>
            <person name="Yandell M."/>
            <person name="Nelson C."/>
            <person name="Grigoriev I."/>
            <person name="Davis J."/>
        </authorList>
    </citation>
    <scope>NUCLEOTIDE SEQUENCE</scope>
    <source>
        <strain evidence="2">G11</strain>
    </source>
</reference>
<dbReference type="Pfam" id="PF00075">
    <property type="entry name" value="RNase_H"/>
    <property type="match status" value="1"/>
</dbReference>
<dbReference type="OrthoDB" id="3267074at2759"/>
<sequence length="284" mass="31893">MDERTNDALVVFTDGSYLQDTGGGAAAASLDEIRMATFTPPAAFSNNEMELMGITLGVAHDSQAALRATHFPVQPKSGQSLVKFLKHQLRQLPEDATIYLYWTPGHEGIPLNEKADTAAKRAAKEEGRKTHLPTSLTNLLQATWNSLTIPSSEFPSHTPSFKTTAKRIADAFNILEKGQAAAIFQLRTGHCPLNAYLHRFKRTTTKYRGTCGVPETVSHFLLYCRKYRSQRKAFRLRVKTEKLRTNVHNTNAISDDPKVFPFLAQYVLDTGRFEHLFSYFPEED</sequence>
<dbReference type="InterPro" id="IPR036397">
    <property type="entry name" value="RNaseH_sf"/>
</dbReference>
<dbReference type="SUPFAM" id="SSF53098">
    <property type="entry name" value="Ribonuclease H-like"/>
    <property type="match status" value="1"/>
</dbReference>
<dbReference type="PROSITE" id="PS50879">
    <property type="entry name" value="RNASE_H_1"/>
    <property type="match status" value="1"/>
</dbReference>
<dbReference type="GO" id="GO:0004523">
    <property type="term" value="F:RNA-DNA hybrid ribonuclease activity"/>
    <property type="evidence" value="ECO:0007669"/>
    <property type="project" value="InterPro"/>
</dbReference>
<gene>
    <name evidence="2" type="ORF">CROQUDRAFT_100103</name>
</gene>
<proteinExistence type="predicted"/>
<dbReference type="Gene3D" id="3.30.420.10">
    <property type="entry name" value="Ribonuclease H-like superfamily/Ribonuclease H"/>
    <property type="match status" value="1"/>
</dbReference>
<evidence type="ECO:0000313" key="2">
    <source>
        <dbReference type="EMBL" id="KAG0140452.1"/>
    </source>
</evidence>
<dbReference type="GO" id="GO:0003676">
    <property type="term" value="F:nucleic acid binding"/>
    <property type="evidence" value="ECO:0007669"/>
    <property type="project" value="InterPro"/>
</dbReference>
<dbReference type="CDD" id="cd09276">
    <property type="entry name" value="Rnase_HI_RT_non_LTR"/>
    <property type="match status" value="1"/>
</dbReference>
<comment type="caution">
    <text evidence="2">The sequence shown here is derived from an EMBL/GenBank/DDBJ whole genome shotgun (WGS) entry which is preliminary data.</text>
</comment>
<name>A0A9P6T5Z5_9BASI</name>
<evidence type="ECO:0000313" key="3">
    <source>
        <dbReference type="Proteomes" id="UP000886653"/>
    </source>
</evidence>